<dbReference type="PROSITE" id="PS00372">
    <property type="entry name" value="PTS_EIIA_TYPE_2_HIS"/>
    <property type="match status" value="1"/>
</dbReference>
<dbReference type="GeneID" id="85165320"/>
<keyword evidence="1" id="KW-0813">Transport</keyword>
<dbReference type="EC" id="2.7.1.69" evidence="7"/>
<evidence type="ECO:0000256" key="4">
    <source>
        <dbReference type="ARBA" id="ARBA00022679"/>
    </source>
</evidence>
<keyword evidence="2" id="KW-0597">Phosphoprotein</keyword>
<accession>A0A087D781</accession>
<dbReference type="eggNOG" id="COG1762">
    <property type="taxonomic scope" value="Bacteria"/>
</dbReference>
<dbReference type="GO" id="GO:0008982">
    <property type="term" value="F:protein-N(PI)-phosphohistidine-sugar phosphotransferase activity"/>
    <property type="evidence" value="ECO:0007669"/>
    <property type="project" value="InterPro"/>
</dbReference>
<protein>
    <submittedName>
        <fullName evidence="7">PTS system, fructose-like IIA component</fullName>
        <ecNumber evidence="7">2.7.1.69</ecNumber>
    </submittedName>
</protein>
<dbReference type="CDD" id="cd00211">
    <property type="entry name" value="PTS_IIA_fru"/>
    <property type="match status" value="1"/>
</dbReference>
<sequence>MDASSLNDVLDRNTILTNLNANAKDDVIDALARRLREHGYIASVDAFVDAVHEREKEGATGIGNHVAIPHGRSETVNKNGVAIAVLDHEIEWESLDDTGAKVVVLFTVGASGDGANEHLRLLSLFARKMAKQEIIDALLKAGTIDEVIGCFAD</sequence>
<dbReference type="RefSeq" id="WP_033518216.1">
    <property type="nucleotide sequence ID" value="NZ_CAUPKV010000043.1"/>
</dbReference>
<dbReference type="Gene3D" id="3.40.930.10">
    <property type="entry name" value="Mannitol-specific EII, Chain A"/>
    <property type="match status" value="1"/>
</dbReference>
<dbReference type="Pfam" id="PF00359">
    <property type="entry name" value="PTS_EIIA_2"/>
    <property type="match status" value="1"/>
</dbReference>
<evidence type="ECO:0000256" key="5">
    <source>
        <dbReference type="ARBA" id="ARBA00022683"/>
    </source>
</evidence>
<dbReference type="NCBIfam" id="TIGR00848">
    <property type="entry name" value="fruA"/>
    <property type="match status" value="1"/>
</dbReference>
<gene>
    <name evidence="7" type="ORF">BSCA_2073</name>
</gene>
<evidence type="ECO:0000313" key="8">
    <source>
        <dbReference type="Proteomes" id="UP000029033"/>
    </source>
</evidence>
<dbReference type="AlphaFoldDB" id="A0A087D781"/>
<dbReference type="InterPro" id="IPR051541">
    <property type="entry name" value="PTS_SugarTrans_NitroReg"/>
</dbReference>
<dbReference type="PROSITE" id="PS51094">
    <property type="entry name" value="PTS_EIIA_TYPE_2"/>
    <property type="match status" value="1"/>
</dbReference>
<dbReference type="InterPro" id="IPR016152">
    <property type="entry name" value="PTrfase/Anion_transptr"/>
</dbReference>
<keyword evidence="8" id="KW-1185">Reference proteome</keyword>
<keyword evidence="5" id="KW-0598">Phosphotransferase system</keyword>
<dbReference type="OrthoDB" id="9782569at2"/>
<comment type="caution">
    <text evidence="7">The sequence shown here is derived from an EMBL/GenBank/DDBJ whole genome shotgun (WGS) entry which is preliminary data.</text>
</comment>
<dbReference type="STRING" id="158787.BSCA_2073"/>
<dbReference type="PANTHER" id="PTHR47738:SF2">
    <property type="entry name" value="PTS SYSTEM FRUCTOSE-LIKE EIIA COMPONENT"/>
    <property type="match status" value="1"/>
</dbReference>
<dbReference type="InterPro" id="IPR002178">
    <property type="entry name" value="PTS_EIIA_type-2_dom"/>
</dbReference>
<name>A0A087D781_9BIFI</name>
<evidence type="ECO:0000259" key="6">
    <source>
        <dbReference type="PROSITE" id="PS51094"/>
    </source>
</evidence>
<dbReference type="GO" id="GO:0016020">
    <property type="term" value="C:membrane"/>
    <property type="evidence" value="ECO:0007669"/>
    <property type="project" value="InterPro"/>
</dbReference>
<feature type="domain" description="PTS EIIA type-2" evidence="6">
    <location>
        <begin position="8"/>
        <end position="153"/>
    </location>
</feature>
<keyword evidence="4 7" id="KW-0808">Transferase</keyword>
<dbReference type="EMBL" id="JGZO01000023">
    <property type="protein sequence ID" value="KFI91381.1"/>
    <property type="molecule type" value="Genomic_DNA"/>
</dbReference>
<keyword evidence="3" id="KW-0762">Sugar transport</keyword>
<dbReference type="SUPFAM" id="SSF55804">
    <property type="entry name" value="Phoshotransferase/anion transport protein"/>
    <property type="match status" value="1"/>
</dbReference>
<reference evidence="7 8" key="1">
    <citation type="submission" date="2014-03" db="EMBL/GenBank/DDBJ databases">
        <title>Genomics of Bifidobacteria.</title>
        <authorList>
            <person name="Ventura M."/>
            <person name="Milani C."/>
            <person name="Lugli G.A."/>
        </authorList>
    </citation>
    <scope>NUCLEOTIDE SEQUENCE [LARGE SCALE GENOMIC DNA]</scope>
    <source>
        <strain evidence="7 8">LMG 21589</strain>
    </source>
</reference>
<evidence type="ECO:0000313" key="7">
    <source>
        <dbReference type="EMBL" id="KFI91381.1"/>
    </source>
</evidence>
<dbReference type="GO" id="GO:0009401">
    <property type="term" value="P:phosphoenolpyruvate-dependent sugar phosphotransferase system"/>
    <property type="evidence" value="ECO:0007669"/>
    <property type="project" value="UniProtKB-KW"/>
</dbReference>
<evidence type="ECO:0000256" key="3">
    <source>
        <dbReference type="ARBA" id="ARBA00022597"/>
    </source>
</evidence>
<dbReference type="Proteomes" id="UP000029033">
    <property type="component" value="Unassembled WGS sequence"/>
</dbReference>
<organism evidence="7 8">
    <name type="scientific">Bifidobacterium scardovii</name>
    <dbReference type="NCBI Taxonomy" id="158787"/>
    <lineage>
        <taxon>Bacteria</taxon>
        <taxon>Bacillati</taxon>
        <taxon>Actinomycetota</taxon>
        <taxon>Actinomycetes</taxon>
        <taxon>Bifidobacteriales</taxon>
        <taxon>Bifidobacteriaceae</taxon>
        <taxon>Bifidobacterium</taxon>
    </lineage>
</organism>
<dbReference type="PANTHER" id="PTHR47738">
    <property type="entry name" value="PTS SYSTEM FRUCTOSE-LIKE EIIA COMPONENT-RELATED"/>
    <property type="match status" value="1"/>
</dbReference>
<evidence type="ECO:0000256" key="2">
    <source>
        <dbReference type="ARBA" id="ARBA00022553"/>
    </source>
</evidence>
<dbReference type="InterPro" id="IPR004715">
    <property type="entry name" value="PTS_IIA_fruc"/>
</dbReference>
<evidence type="ECO:0000256" key="1">
    <source>
        <dbReference type="ARBA" id="ARBA00022448"/>
    </source>
</evidence>
<proteinExistence type="predicted"/>